<dbReference type="GO" id="GO:0030897">
    <property type="term" value="C:HOPS complex"/>
    <property type="evidence" value="ECO:0007669"/>
    <property type="project" value="TreeGrafter"/>
</dbReference>
<name>A0A915DFM1_9BILA</name>
<dbReference type="Proteomes" id="UP000887574">
    <property type="component" value="Unplaced"/>
</dbReference>
<sequence>MTSLRTNNDWTILGDLFIRNVQLYQGLSLPIRESGCLFASCPYGGPIAIALAMQDGGQTGKSAATIWKVIICSSNGKHQFGCIQASAIVNMFWSKCQKLIIINCDARVLLYSSLGKKLHIFDMGKETQELGMIEAKCFSYAKDTGLAVLNSAHHIYAINSINNRALWRVHDSERQLVS</sequence>
<keyword evidence="2" id="KW-1185">Reference proteome</keyword>
<dbReference type="GO" id="GO:0005765">
    <property type="term" value="C:lysosomal membrane"/>
    <property type="evidence" value="ECO:0007669"/>
    <property type="project" value="TreeGrafter"/>
</dbReference>
<dbReference type="GO" id="GO:0016197">
    <property type="term" value="P:endosomal transport"/>
    <property type="evidence" value="ECO:0007669"/>
    <property type="project" value="TreeGrafter"/>
</dbReference>
<accession>A0A915DFM1</accession>
<reference evidence="3" key="1">
    <citation type="submission" date="2022-11" db="UniProtKB">
        <authorList>
            <consortium name="WormBaseParasite"/>
        </authorList>
    </citation>
    <scope>IDENTIFICATION</scope>
</reference>
<dbReference type="GO" id="GO:0005768">
    <property type="term" value="C:endosome"/>
    <property type="evidence" value="ECO:0007669"/>
    <property type="project" value="TreeGrafter"/>
</dbReference>
<dbReference type="InterPro" id="IPR016534">
    <property type="entry name" value="VPS16"/>
</dbReference>
<evidence type="ECO:0000313" key="3">
    <source>
        <dbReference type="WBParaSite" id="jg18734"/>
    </source>
</evidence>
<dbReference type="WBParaSite" id="jg18734">
    <property type="protein sequence ID" value="jg18734"/>
    <property type="gene ID" value="jg18734"/>
</dbReference>
<evidence type="ECO:0000313" key="2">
    <source>
        <dbReference type="Proteomes" id="UP000887574"/>
    </source>
</evidence>
<dbReference type="GO" id="GO:0006886">
    <property type="term" value="P:intracellular protein transport"/>
    <property type="evidence" value="ECO:0007669"/>
    <property type="project" value="InterPro"/>
</dbReference>
<dbReference type="Pfam" id="PF04841">
    <property type="entry name" value="Vps16_N"/>
    <property type="match status" value="1"/>
</dbReference>
<dbReference type="AlphaFoldDB" id="A0A915DFM1"/>
<protein>
    <submittedName>
        <fullName evidence="3">Vps16 N-terminal domain-containing protein</fullName>
    </submittedName>
</protein>
<organism evidence="2 3">
    <name type="scientific">Ditylenchus dipsaci</name>
    <dbReference type="NCBI Taxonomy" id="166011"/>
    <lineage>
        <taxon>Eukaryota</taxon>
        <taxon>Metazoa</taxon>
        <taxon>Ecdysozoa</taxon>
        <taxon>Nematoda</taxon>
        <taxon>Chromadorea</taxon>
        <taxon>Rhabditida</taxon>
        <taxon>Tylenchina</taxon>
        <taxon>Tylenchomorpha</taxon>
        <taxon>Sphaerularioidea</taxon>
        <taxon>Anguinidae</taxon>
        <taxon>Anguininae</taxon>
        <taxon>Ditylenchus</taxon>
    </lineage>
</organism>
<evidence type="ECO:0000259" key="1">
    <source>
        <dbReference type="Pfam" id="PF04841"/>
    </source>
</evidence>
<dbReference type="PANTHER" id="PTHR12811">
    <property type="entry name" value="VACUOLAR PROTEIN SORTING VPS16"/>
    <property type="match status" value="1"/>
</dbReference>
<dbReference type="PANTHER" id="PTHR12811:SF0">
    <property type="entry name" value="VACUOLAR PROTEIN SORTING-ASSOCIATED PROTEIN 16 HOMOLOG"/>
    <property type="match status" value="1"/>
</dbReference>
<dbReference type="GO" id="GO:0042144">
    <property type="term" value="P:vacuole fusion, non-autophagic"/>
    <property type="evidence" value="ECO:0007669"/>
    <property type="project" value="TreeGrafter"/>
</dbReference>
<dbReference type="InterPro" id="IPR006926">
    <property type="entry name" value="Vps16_N"/>
</dbReference>
<dbReference type="GO" id="GO:0003779">
    <property type="term" value="F:actin binding"/>
    <property type="evidence" value="ECO:0007669"/>
    <property type="project" value="TreeGrafter"/>
</dbReference>
<feature type="domain" description="Vps16 N-terminal" evidence="1">
    <location>
        <begin position="8"/>
        <end position="172"/>
    </location>
</feature>
<proteinExistence type="predicted"/>